<keyword evidence="3" id="KW-0812">Transmembrane</keyword>
<keyword evidence="3" id="KW-1133">Transmembrane helix</keyword>
<evidence type="ECO:0000313" key="5">
    <source>
        <dbReference type="Proteomes" id="UP000078546"/>
    </source>
</evidence>
<evidence type="ECO:0008006" key="6">
    <source>
        <dbReference type="Google" id="ProtNLM"/>
    </source>
</evidence>
<organism evidence="4 5">
    <name type="scientific">Plasmodium ovale curtisi</name>
    <dbReference type="NCBI Taxonomy" id="864141"/>
    <lineage>
        <taxon>Eukaryota</taxon>
        <taxon>Sar</taxon>
        <taxon>Alveolata</taxon>
        <taxon>Apicomplexa</taxon>
        <taxon>Aconoidasida</taxon>
        <taxon>Haemosporida</taxon>
        <taxon>Plasmodiidae</taxon>
        <taxon>Plasmodium</taxon>
        <taxon>Plasmodium (Plasmodium)</taxon>
    </lineage>
</organism>
<reference evidence="5" key="1">
    <citation type="submission" date="2016-05" db="EMBL/GenBank/DDBJ databases">
        <authorList>
            <person name="Naeem Raeece"/>
        </authorList>
    </citation>
    <scope>NUCLEOTIDE SEQUENCE [LARGE SCALE GENOMIC DNA]</scope>
</reference>
<accession>A0A1A8XDG4</accession>
<feature type="transmembrane region" description="Helical" evidence="3">
    <location>
        <begin position="145"/>
        <end position="167"/>
    </location>
</feature>
<feature type="region of interest" description="Disordered" evidence="2">
    <location>
        <begin position="208"/>
        <end position="252"/>
    </location>
</feature>
<keyword evidence="3" id="KW-0472">Membrane</keyword>
<evidence type="ECO:0000313" key="4">
    <source>
        <dbReference type="EMBL" id="SBT01897.1"/>
    </source>
</evidence>
<dbReference type="AlphaFoldDB" id="A0A1A8XDG4"/>
<proteinExistence type="predicted"/>
<evidence type="ECO:0000256" key="2">
    <source>
        <dbReference type="SAM" id="MobiDB-lite"/>
    </source>
</evidence>
<name>A0A1A8XDG4_PLAOA</name>
<feature type="non-terminal residue" evidence="4">
    <location>
        <position position="252"/>
    </location>
</feature>
<dbReference type="EMBL" id="FLQV01002852">
    <property type="protein sequence ID" value="SBT01897.1"/>
    <property type="molecule type" value="Genomic_DNA"/>
</dbReference>
<gene>
    <name evidence="4" type="ORF">POVCU1_070630</name>
</gene>
<sequence>MFDNKKFKKCLEKCKKFNNYKLTDGINILCIRNNGANTETDKQLTKCNDNDVQNEILANSFILLLNKYYNNVKSKYTVLTGLNQVLILQLVLVQGQAAQPGASDTLNGNSEQTEVTETSFFENPWNWLISHLNCVLGGKQNCMQLTFLIIFLVGAFLSALGAAYKYLCKCCTCCGSKKKEQVDYREQFEQMQQEQEELRKALMDGHYFDKDKMGLGDKKDKDDKDGKDDKKDRDDKHHKYNDNDKDDKCNEK</sequence>
<evidence type="ECO:0000256" key="1">
    <source>
        <dbReference type="SAM" id="Coils"/>
    </source>
</evidence>
<evidence type="ECO:0000256" key="3">
    <source>
        <dbReference type="SAM" id="Phobius"/>
    </source>
</evidence>
<protein>
    <recommendedName>
        <fullName evidence="6">PIR Superfamily Protein</fullName>
    </recommendedName>
</protein>
<dbReference type="Proteomes" id="UP000078546">
    <property type="component" value="Unassembled WGS sequence"/>
</dbReference>
<feature type="coiled-coil region" evidence="1">
    <location>
        <begin position="177"/>
        <end position="204"/>
    </location>
</feature>
<keyword evidence="1" id="KW-0175">Coiled coil</keyword>